<dbReference type="InterPro" id="IPR050090">
    <property type="entry name" value="Tyrosine_recombinase_XerCD"/>
</dbReference>
<name>A3TSD7_PSEBH</name>
<dbReference type="eggNOG" id="COG0582">
    <property type="taxonomic scope" value="Bacteria"/>
</dbReference>
<proteinExistence type="inferred from homology"/>
<dbReference type="PANTHER" id="PTHR30349:SF41">
    <property type="entry name" value="INTEGRASE_RECOMBINASE PROTEIN MJ0367-RELATED"/>
    <property type="match status" value="1"/>
</dbReference>
<dbReference type="STRING" id="252305.OB2597_04760"/>
<keyword evidence="4" id="KW-0233">DNA recombination</keyword>
<evidence type="ECO:0000256" key="2">
    <source>
        <dbReference type="ARBA" id="ARBA00022908"/>
    </source>
</evidence>
<dbReference type="InterPro" id="IPR002104">
    <property type="entry name" value="Integrase_catalytic"/>
</dbReference>
<keyword evidence="3" id="KW-0238">DNA-binding</keyword>
<dbReference type="SUPFAM" id="SSF56349">
    <property type="entry name" value="DNA breaking-rejoining enzymes"/>
    <property type="match status" value="1"/>
</dbReference>
<evidence type="ECO:0000256" key="1">
    <source>
        <dbReference type="ARBA" id="ARBA00008857"/>
    </source>
</evidence>
<comment type="similarity">
    <text evidence="1">Belongs to the 'phage' integrase family.</text>
</comment>
<dbReference type="AlphaFoldDB" id="A3TSD7"/>
<comment type="caution">
    <text evidence="6">The sequence shown here is derived from an EMBL/GenBank/DDBJ whole genome shotgun (WGS) entry which is preliminary data.</text>
</comment>
<dbReference type="GO" id="GO:0015074">
    <property type="term" value="P:DNA integration"/>
    <property type="evidence" value="ECO:0007669"/>
    <property type="project" value="UniProtKB-KW"/>
</dbReference>
<accession>A3TSD7</accession>
<dbReference type="PROSITE" id="PS51898">
    <property type="entry name" value="TYR_RECOMBINASE"/>
    <property type="match status" value="1"/>
</dbReference>
<evidence type="ECO:0000313" key="7">
    <source>
        <dbReference type="Proteomes" id="UP000004318"/>
    </source>
</evidence>
<dbReference type="CDD" id="cd00796">
    <property type="entry name" value="INT_Rci_Hp1_C"/>
    <property type="match status" value="1"/>
</dbReference>
<evidence type="ECO:0000313" key="6">
    <source>
        <dbReference type="EMBL" id="EAQ04564.1"/>
    </source>
</evidence>
<feature type="domain" description="Tyr recombinase" evidence="5">
    <location>
        <begin position="154"/>
        <end position="327"/>
    </location>
</feature>
<dbReference type="PANTHER" id="PTHR30349">
    <property type="entry name" value="PHAGE INTEGRASE-RELATED"/>
    <property type="match status" value="1"/>
</dbReference>
<evidence type="ECO:0000259" key="5">
    <source>
        <dbReference type="PROSITE" id="PS51898"/>
    </source>
</evidence>
<organism evidence="6 7">
    <name type="scientific">Pseudooceanicola batsensis (strain ATCC BAA-863 / DSM 15984 / KCTC 12145 / HTCC2597)</name>
    <name type="common">Oceanicola batsensis</name>
    <dbReference type="NCBI Taxonomy" id="252305"/>
    <lineage>
        <taxon>Bacteria</taxon>
        <taxon>Pseudomonadati</taxon>
        <taxon>Pseudomonadota</taxon>
        <taxon>Alphaproteobacteria</taxon>
        <taxon>Rhodobacterales</taxon>
        <taxon>Paracoccaceae</taxon>
        <taxon>Pseudooceanicola</taxon>
    </lineage>
</organism>
<keyword evidence="2" id="KW-0229">DNA integration</keyword>
<evidence type="ECO:0000256" key="3">
    <source>
        <dbReference type="ARBA" id="ARBA00023125"/>
    </source>
</evidence>
<dbReference type="GO" id="GO:0003677">
    <property type="term" value="F:DNA binding"/>
    <property type="evidence" value="ECO:0007669"/>
    <property type="project" value="UniProtKB-KW"/>
</dbReference>
<dbReference type="EMBL" id="AAMO01000001">
    <property type="protein sequence ID" value="EAQ04564.1"/>
    <property type="molecule type" value="Genomic_DNA"/>
</dbReference>
<reference evidence="6 7" key="1">
    <citation type="journal article" date="2010" name="J. Bacteriol.">
        <title>Genome sequences of Oceanicola granulosus HTCC2516(T) and Oceanicola batsensis HTCC2597(TDelta).</title>
        <authorList>
            <person name="Thrash J.C."/>
            <person name="Cho J.C."/>
            <person name="Vergin K.L."/>
            <person name="Giovannoni S.J."/>
        </authorList>
    </citation>
    <scope>NUCLEOTIDE SEQUENCE [LARGE SCALE GENOMIC DNA]</scope>
    <source>
        <strain evidence="7">ATCC BAA-863 / DSM 15984 / KCTC 12145 / HTCC2597</strain>
    </source>
</reference>
<evidence type="ECO:0000256" key="4">
    <source>
        <dbReference type="ARBA" id="ARBA00023172"/>
    </source>
</evidence>
<keyword evidence="7" id="KW-1185">Reference proteome</keyword>
<sequence>MQIRKAASGKSMSFTKTFSKLAMARKWKKRKLAEIEIDGVEFVARNGDTVADAISARLAKHKNLGRSAKQQLVWVMKSDFGKKKLSDLSLESLTELADDMLAEERQPQTVAGYLTILVNTLQWASRRGFSLPIAAMREAMEHLWEDEILARSEERDRRPTIDELNRILDAAAANKRQKIPLAKIIVFAIYSCRRLGEICRLRWEDLRVEKQEILVRDMKHPKKKKGNDVWCSLTDEAMAIILSMPRDGEFIFPFKAASVGTAWRRHRDSLEIEDLRFHDLRHEGITRLFEMGMAAAFVAKHSGHKNGGCLYRYEHVEQEGDKLAGWRWTLRAAGCVDSA</sequence>
<dbReference type="HOGENOM" id="CLU_027562_32_0_5"/>
<dbReference type="Gene3D" id="1.10.443.10">
    <property type="entry name" value="Intergrase catalytic core"/>
    <property type="match status" value="1"/>
</dbReference>
<gene>
    <name evidence="6" type="ORF">OB2597_04760</name>
</gene>
<dbReference type="Proteomes" id="UP000004318">
    <property type="component" value="Unassembled WGS sequence"/>
</dbReference>
<dbReference type="Pfam" id="PF00589">
    <property type="entry name" value="Phage_integrase"/>
    <property type="match status" value="1"/>
</dbReference>
<dbReference type="GO" id="GO:0006310">
    <property type="term" value="P:DNA recombination"/>
    <property type="evidence" value="ECO:0007669"/>
    <property type="project" value="UniProtKB-KW"/>
</dbReference>
<dbReference type="InterPro" id="IPR013762">
    <property type="entry name" value="Integrase-like_cat_sf"/>
</dbReference>
<dbReference type="InterPro" id="IPR011010">
    <property type="entry name" value="DNA_brk_join_enz"/>
</dbReference>
<protein>
    <submittedName>
        <fullName evidence="6">Site-specific recombinase, phage integrase family protein</fullName>
    </submittedName>
</protein>